<keyword evidence="8" id="KW-1185">Reference proteome</keyword>
<dbReference type="AlphaFoldDB" id="A0A330HG94"/>
<dbReference type="OrthoDB" id="9801445at2"/>
<evidence type="ECO:0000256" key="5">
    <source>
        <dbReference type="ARBA" id="ARBA00024029"/>
    </source>
</evidence>
<comment type="caution">
    <text evidence="7">The sequence shown here is derived from an EMBL/GenBank/DDBJ whole genome shotgun (WGS) entry which is preliminary data.</text>
</comment>
<evidence type="ECO:0000256" key="3">
    <source>
        <dbReference type="ARBA" id="ARBA00022801"/>
    </source>
</evidence>
<sequence length="277" mass="29525">MHVVIGRSALRRILAGAALLLFLPAAYPANASVFLEDQTWTELRDLVAAGTTTIIIPIGGTEQSGPAMALGKHDVRVKFLAEKIATRLGDALVAPVVAYVPEGNIDPPTEHMRFPGTITISDKTFEQLLESSARSFRHAGFKTIVLIGDHGGYQADERHVADRLNAEWKKSPIRVFAAVDYYRLAQGPYTDKLLAAGATRAEIGTHAGLADTSLMLAIDPSLVRKDRLAGQPKLGAGDGVYGGDPARSSAEFGQLGVDLIVDGTTDAIRAFIASQPK</sequence>
<feature type="chain" id="PRO_5016293851" evidence="6">
    <location>
        <begin position="32"/>
        <end position="277"/>
    </location>
</feature>
<keyword evidence="4" id="KW-0862">Zinc</keyword>
<dbReference type="GO" id="GO:0009231">
    <property type="term" value="P:riboflavin biosynthetic process"/>
    <property type="evidence" value="ECO:0007669"/>
    <property type="project" value="TreeGrafter"/>
</dbReference>
<reference evidence="7 8" key="2">
    <citation type="submission" date="2018-07" db="EMBL/GenBank/DDBJ databases">
        <title>Diversity of Mesorhizobium strains in Brazil.</title>
        <authorList>
            <person name="Helene L.C.F."/>
            <person name="Dall'Agnol R."/>
            <person name="Delamuta J.R.M."/>
            <person name="Hungria M."/>
        </authorList>
    </citation>
    <scope>NUCLEOTIDE SEQUENCE [LARGE SCALE GENOMIC DNA]</scope>
    <source>
        <strain evidence="7 8">AC99b</strain>
    </source>
</reference>
<evidence type="ECO:0000313" key="7">
    <source>
        <dbReference type="EMBL" id="RAZ86648.1"/>
    </source>
</evidence>
<organism evidence="7 8">
    <name type="scientific">Mesorhizobium hawassense</name>
    <dbReference type="NCBI Taxonomy" id="1209954"/>
    <lineage>
        <taxon>Bacteria</taxon>
        <taxon>Pseudomonadati</taxon>
        <taxon>Pseudomonadota</taxon>
        <taxon>Alphaproteobacteria</taxon>
        <taxon>Hyphomicrobiales</taxon>
        <taxon>Phyllobacteriaceae</taxon>
        <taxon>Mesorhizobium</taxon>
    </lineage>
</organism>
<dbReference type="PANTHER" id="PTHR35005:SF1">
    <property type="entry name" value="2-AMINO-5-FORMYLAMINO-6-RIBOSYLAMINOPYRIMIDIN-4(3H)-ONE 5'-MONOPHOSPHATE DEFORMYLASE"/>
    <property type="match status" value="1"/>
</dbReference>
<comment type="similarity">
    <text evidence="5">Belongs to the creatininase superfamily.</text>
</comment>
<dbReference type="SUPFAM" id="SSF102215">
    <property type="entry name" value="Creatininase"/>
    <property type="match status" value="1"/>
</dbReference>
<evidence type="ECO:0000256" key="1">
    <source>
        <dbReference type="ARBA" id="ARBA00001947"/>
    </source>
</evidence>
<reference evidence="8" key="1">
    <citation type="submission" date="2018-06" db="EMBL/GenBank/DDBJ databases">
        <authorList>
            <person name="Helene L.C."/>
            <person name="Dall'Agnol R."/>
            <person name="Delamuta J.R."/>
            <person name="Hungria M."/>
        </authorList>
    </citation>
    <scope>NUCLEOTIDE SEQUENCE [LARGE SCALE GENOMIC DNA]</scope>
    <source>
        <strain evidence="8">AC99b</strain>
    </source>
</reference>
<protein>
    <submittedName>
        <fullName evidence="7">Creatininase family protein</fullName>
    </submittedName>
</protein>
<dbReference type="EMBL" id="QMBP01000017">
    <property type="protein sequence ID" value="RAZ86648.1"/>
    <property type="molecule type" value="Genomic_DNA"/>
</dbReference>
<gene>
    <name evidence="7" type="ORF">DPM33_27945</name>
</gene>
<dbReference type="GO" id="GO:0016811">
    <property type="term" value="F:hydrolase activity, acting on carbon-nitrogen (but not peptide) bonds, in linear amides"/>
    <property type="evidence" value="ECO:0007669"/>
    <property type="project" value="TreeGrafter"/>
</dbReference>
<dbReference type="Gene3D" id="3.40.50.10310">
    <property type="entry name" value="Creatininase"/>
    <property type="match status" value="1"/>
</dbReference>
<dbReference type="Pfam" id="PF02633">
    <property type="entry name" value="Creatininase"/>
    <property type="match status" value="1"/>
</dbReference>
<comment type="cofactor">
    <cofactor evidence="1">
        <name>Zn(2+)</name>
        <dbReference type="ChEBI" id="CHEBI:29105"/>
    </cofactor>
</comment>
<evidence type="ECO:0000256" key="6">
    <source>
        <dbReference type="SAM" id="SignalP"/>
    </source>
</evidence>
<keyword evidence="3" id="KW-0378">Hydrolase</keyword>
<evidence type="ECO:0000313" key="8">
    <source>
        <dbReference type="Proteomes" id="UP000251558"/>
    </source>
</evidence>
<name>A0A330HG94_9HYPH</name>
<feature type="signal peptide" evidence="6">
    <location>
        <begin position="1"/>
        <end position="31"/>
    </location>
</feature>
<accession>A0A330HG94</accession>
<evidence type="ECO:0000256" key="4">
    <source>
        <dbReference type="ARBA" id="ARBA00022833"/>
    </source>
</evidence>
<dbReference type="InterPro" id="IPR024087">
    <property type="entry name" value="Creatininase-like_sf"/>
</dbReference>
<evidence type="ECO:0000256" key="2">
    <source>
        <dbReference type="ARBA" id="ARBA00022723"/>
    </source>
</evidence>
<dbReference type="GO" id="GO:0046872">
    <property type="term" value="F:metal ion binding"/>
    <property type="evidence" value="ECO:0007669"/>
    <property type="project" value="UniProtKB-KW"/>
</dbReference>
<proteinExistence type="inferred from homology"/>
<keyword evidence="6" id="KW-0732">Signal</keyword>
<keyword evidence="2" id="KW-0479">Metal-binding</keyword>
<dbReference type="PANTHER" id="PTHR35005">
    <property type="entry name" value="3-DEHYDRO-SCYLLO-INOSOSE HYDROLASE"/>
    <property type="match status" value="1"/>
</dbReference>
<dbReference type="InterPro" id="IPR003785">
    <property type="entry name" value="Creatininase/forma_Hydrolase"/>
</dbReference>
<dbReference type="Proteomes" id="UP000251558">
    <property type="component" value="Unassembled WGS sequence"/>
</dbReference>